<keyword evidence="1" id="KW-0732">Signal</keyword>
<dbReference type="PROSITE" id="PS51257">
    <property type="entry name" value="PROKAR_LIPOPROTEIN"/>
    <property type="match status" value="1"/>
</dbReference>
<dbReference type="Gene3D" id="2.40.128.270">
    <property type="match status" value="1"/>
</dbReference>
<organism evidence="3 4">
    <name type="scientific">Iodobacter arcticus</name>
    <dbReference type="NCBI Taxonomy" id="590593"/>
    <lineage>
        <taxon>Bacteria</taxon>
        <taxon>Pseudomonadati</taxon>
        <taxon>Pseudomonadota</taxon>
        <taxon>Betaproteobacteria</taxon>
        <taxon>Neisseriales</taxon>
        <taxon>Chitinibacteraceae</taxon>
        <taxon>Iodobacter</taxon>
    </lineage>
</organism>
<evidence type="ECO:0000256" key="1">
    <source>
        <dbReference type="SAM" id="SignalP"/>
    </source>
</evidence>
<dbReference type="InterPro" id="IPR038670">
    <property type="entry name" value="HslJ-like_sf"/>
</dbReference>
<evidence type="ECO:0000259" key="2">
    <source>
        <dbReference type="Pfam" id="PF03724"/>
    </source>
</evidence>
<reference evidence="4" key="1">
    <citation type="journal article" date="2019" name="Int. J. Syst. Evol. Microbiol.">
        <title>The Global Catalogue of Microorganisms (GCM) 10K type strain sequencing project: providing services to taxonomists for standard genome sequencing and annotation.</title>
        <authorList>
            <consortium name="The Broad Institute Genomics Platform"/>
            <consortium name="The Broad Institute Genome Sequencing Center for Infectious Disease"/>
            <person name="Wu L."/>
            <person name="Ma J."/>
        </authorList>
    </citation>
    <scope>NUCLEOTIDE SEQUENCE [LARGE SCALE GENOMIC DNA]</scope>
    <source>
        <strain evidence="4">CCUG 62945</strain>
    </source>
</reference>
<feature type="chain" id="PRO_5046793215" evidence="1">
    <location>
        <begin position="19"/>
        <end position="142"/>
    </location>
</feature>
<feature type="domain" description="DUF306" evidence="2">
    <location>
        <begin position="34"/>
        <end position="134"/>
    </location>
</feature>
<dbReference type="RefSeq" id="WP_380185439.1">
    <property type="nucleotide sequence ID" value="NZ_JBHTBQ010000002.1"/>
</dbReference>
<dbReference type="PANTHER" id="PTHR35535:SF1">
    <property type="entry name" value="HEAT SHOCK PROTEIN HSLJ"/>
    <property type="match status" value="1"/>
</dbReference>
<proteinExistence type="predicted"/>
<dbReference type="EMBL" id="JBHTBQ010000002">
    <property type="protein sequence ID" value="MFC7418444.1"/>
    <property type="molecule type" value="Genomic_DNA"/>
</dbReference>
<name>A0ABW2QSH9_9NEIS</name>
<evidence type="ECO:0000313" key="3">
    <source>
        <dbReference type="EMBL" id="MFC7418444.1"/>
    </source>
</evidence>
<dbReference type="Pfam" id="PF03724">
    <property type="entry name" value="META"/>
    <property type="match status" value="1"/>
</dbReference>
<evidence type="ECO:0000313" key="4">
    <source>
        <dbReference type="Proteomes" id="UP001596473"/>
    </source>
</evidence>
<gene>
    <name evidence="3" type="ORF">ACFQNF_00945</name>
</gene>
<sequence>MRKLLLSSVLAIGLSACASVMPSSPASPSAAASFDGEWNIVKVNDNAVSSNSKAMLAFDAKTMRITGFDGCNRVMGSLKDENQQLKGMLASTMMACMGDDNSAISRAVGQTFAEGAKVKVLEAGQLIELKSKDGSLTLGKKP</sequence>
<comment type="caution">
    <text evidence="3">The sequence shown here is derived from an EMBL/GenBank/DDBJ whole genome shotgun (WGS) entry which is preliminary data.</text>
</comment>
<dbReference type="Proteomes" id="UP001596473">
    <property type="component" value="Unassembled WGS sequence"/>
</dbReference>
<dbReference type="PANTHER" id="PTHR35535">
    <property type="entry name" value="HEAT SHOCK PROTEIN HSLJ"/>
    <property type="match status" value="1"/>
</dbReference>
<keyword evidence="4" id="KW-1185">Reference proteome</keyword>
<feature type="signal peptide" evidence="1">
    <location>
        <begin position="1"/>
        <end position="18"/>
    </location>
</feature>
<protein>
    <submittedName>
        <fullName evidence="3">META domain-containing protein</fullName>
    </submittedName>
</protein>
<dbReference type="InterPro" id="IPR053147">
    <property type="entry name" value="Hsp_HslJ-like"/>
</dbReference>
<dbReference type="InterPro" id="IPR005184">
    <property type="entry name" value="DUF306_Meta_HslJ"/>
</dbReference>
<accession>A0ABW2QSH9</accession>